<name>A0A2U3Q535_9BRAD</name>
<dbReference type="Proteomes" id="UP000246085">
    <property type="component" value="Chromosome BRAD3257"/>
</dbReference>
<gene>
    <name evidence="1" type="ORF">BRAD3257_5593</name>
</gene>
<evidence type="ECO:0000313" key="2">
    <source>
        <dbReference type="Proteomes" id="UP000246085"/>
    </source>
</evidence>
<accession>A0A2U3Q535</accession>
<dbReference type="KEGG" id="bvz:BRAD3257_5593"/>
<reference evidence="1 2" key="1">
    <citation type="submission" date="2018-03" db="EMBL/GenBank/DDBJ databases">
        <authorList>
            <person name="Gully D."/>
        </authorList>
    </citation>
    <scope>NUCLEOTIDE SEQUENCE [LARGE SCALE GENOMIC DNA]</scope>
    <source>
        <strain evidence="1">ORS3257</strain>
    </source>
</reference>
<evidence type="ECO:0000313" key="1">
    <source>
        <dbReference type="EMBL" id="SPP96533.1"/>
    </source>
</evidence>
<proteinExistence type="predicted"/>
<organism evidence="1 2">
    <name type="scientific">Bradyrhizobium vignae</name>
    <dbReference type="NCBI Taxonomy" id="1549949"/>
    <lineage>
        <taxon>Bacteria</taxon>
        <taxon>Pseudomonadati</taxon>
        <taxon>Pseudomonadota</taxon>
        <taxon>Alphaproteobacteria</taxon>
        <taxon>Hyphomicrobiales</taxon>
        <taxon>Nitrobacteraceae</taxon>
        <taxon>Bradyrhizobium</taxon>
    </lineage>
</organism>
<dbReference type="EMBL" id="LS398110">
    <property type="protein sequence ID" value="SPP96533.1"/>
    <property type="molecule type" value="Genomic_DNA"/>
</dbReference>
<protein>
    <submittedName>
        <fullName evidence="1">Uncharacterized protein</fullName>
    </submittedName>
</protein>
<sequence>MGVREGLDAWTGRQEGVGPPCLDLAVLMLLTQIMALGRRTWRARRVVRRDWASRYLIAELTRLNLLFNSAPPVLFTATTIASAIPAAIRLYSMAVAPFSSARKDLSKRIANSCSSDRTDGRLVSELANRSSKSCAHQKN</sequence>
<dbReference type="AlphaFoldDB" id="A0A2U3Q535"/>